<evidence type="ECO:0000256" key="1">
    <source>
        <dbReference type="ARBA" id="ARBA00004370"/>
    </source>
</evidence>
<dbReference type="SUPFAM" id="SSF48726">
    <property type="entry name" value="Immunoglobulin"/>
    <property type="match status" value="1"/>
</dbReference>
<proteinExistence type="predicted"/>
<dbReference type="KEGG" id="ncc:104959545"/>
<dbReference type="Gene3D" id="2.60.40.10">
    <property type="entry name" value="Immunoglobulins"/>
    <property type="match status" value="2"/>
</dbReference>
<dbReference type="PANTHER" id="PTHR12080">
    <property type="entry name" value="SIGNALING LYMPHOCYTIC ACTIVATION MOLECULE"/>
    <property type="match status" value="1"/>
</dbReference>
<keyword evidence="6" id="KW-1185">Reference proteome</keyword>
<evidence type="ECO:0000256" key="5">
    <source>
        <dbReference type="SAM" id="Phobius"/>
    </source>
</evidence>
<reference evidence="7" key="1">
    <citation type="submission" date="2025-08" db="UniProtKB">
        <authorList>
            <consortium name="RefSeq"/>
        </authorList>
    </citation>
    <scope>IDENTIFICATION</scope>
    <source>
        <tissue evidence="7">Muscle</tissue>
    </source>
</reference>
<dbReference type="RefSeq" id="XP_010785750.1">
    <property type="nucleotide sequence ID" value="XM_010787448.1"/>
</dbReference>
<keyword evidence="5" id="KW-0812">Transmembrane</keyword>
<keyword evidence="4" id="KW-0325">Glycoprotein</keyword>
<gene>
    <name evidence="7" type="primary">LOC104959545</name>
</gene>
<evidence type="ECO:0000313" key="7">
    <source>
        <dbReference type="RefSeq" id="XP_010785750.1"/>
    </source>
</evidence>
<dbReference type="Pfam" id="PF13895">
    <property type="entry name" value="Ig_2"/>
    <property type="match status" value="1"/>
</dbReference>
<dbReference type="Proteomes" id="UP000504611">
    <property type="component" value="Unplaced"/>
</dbReference>
<evidence type="ECO:0000256" key="3">
    <source>
        <dbReference type="ARBA" id="ARBA00023136"/>
    </source>
</evidence>
<dbReference type="GeneID" id="104959545"/>
<dbReference type="InterPro" id="IPR036179">
    <property type="entry name" value="Ig-like_dom_sf"/>
</dbReference>
<evidence type="ECO:0000256" key="4">
    <source>
        <dbReference type="ARBA" id="ARBA00023180"/>
    </source>
</evidence>
<keyword evidence="2" id="KW-0732">Signal</keyword>
<name>A0A6I9PDA5_9TELE</name>
<comment type="subcellular location">
    <subcellularLocation>
        <location evidence="1">Membrane</location>
    </subcellularLocation>
</comment>
<evidence type="ECO:0000313" key="6">
    <source>
        <dbReference type="Proteomes" id="UP000504611"/>
    </source>
</evidence>
<dbReference type="PANTHER" id="PTHR12080:SF125">
    <property type="entry name" value="CD48 ANTIGEN-LIKE"/>
    <property type="match status" value="1"/>
</dbReference>
<dbReference type="GO" id="GO:0016020">
    <property type="term" value="C:membrane"/>
    <property type="evidence" value="ECO:0007669"/>
    <property type="project" value="UniProtKB-SubCell"/>
</dbReference>
<dbReference type="AlphaFoldDB" id="A0A6I9PDA5"/>
<protein>
    <submittedName>
        <fullName evidence="7">SLAM family member 7</fullName>
    </submittedName>
</protein>
<keyword evidence="3 5" id="KW-0472">Membrane</keyword>
<organism evidence="6 7">
    <name type="scientific">Notothenia coriiceps</name>
    <name type="common">black rockcod</name>
    <dbReference type="NCBI Taxonomy" id="8208"/>
    <lineage>
        <taxon>Eukaryota</taxon>
        <taxon>Metazoa</taxon>
        <taxon>Chordata</taxon>
        <taxon>Craniata</taxon>
        <taxon>Vertebrata</taxon>
        <taxon>Euteleostomi</taxon>
        <taxon>Actinopterygii</taxon>
        <taxon>Neopterygii</taxon>
        <taxon>Teleostei</taxon>
        <taxon>Neoteleostei</taxon>
        <taxon>Acanthomorphata</taxon>
        <taxon>Eupercaria</taxon>
        <taxon>Perciformes</taxon>
        <taxon>Notothenioidei</taxon>
        <taxon>Nototheniidae</taxon>
        <taxon>Notothenia</taxon>
    </lineage>
</organism>
<dbReference type="InterPro" id="IPR015631">
    <property type="entry name" value="CD2/SLAM_rcpt"/>
</dbReference>
<dbReference type="OrthoDB" id="8963023at2759"/>
<evidence type="ECO:0000256" key="2">
    <source>
        <dbReference type="ARBA" id="ARBA00022729"/>
    </source>
</evidence>
<dbReference type="InterPro" id="IPR013783">
    <property type="entry name" value="Ig-like_fold"/>
</dbReference>
<keyword evidence="5" id="KW-1133">Transmembrane helix</keyword>
<feature type="transmembrane region" description="Helical" evidence="5">
    <location>
        <begin position="226"/>
        <end position="247"/>
    </location>
</feature>
<sequence length="260" mass="28907">MNIRKVVYWSVDEMGKLVVFSLLFLASLSSASTVEKKFTKEGGSVTLDLRPAPSDPITIIQWKFKDSILAEWLKDVLPLTHNRDNIKLDIISGRLVMEKITNAEEGAYSVEINNNEQKVTYIVLVIRDVPKPVIWFSPASCSHESDECIMTCEGDTTGAEPVTYRWKTGDGEWIESGKVMPITKKEHGHVKNLFCKMNNPVSEEVSEPLPNILSKKEEPVGSPTGVIVGIIGVLLVVAAGIGCFWAWKNDKFPCVNRSTI</sequence>
<accession>A0A6I9PDA5</accession>